<gene>
    <name evidence="3" type="primary">minD_2</name>
    <name evidence="3" type="ORF">ROJ8625_02245</name>
</gene>
<dbReference type="Pfam" id="PF01656">
    <property type="entry name" value="CbiA"/>
    <property type="match status" value="1"/>
</dbReference>
<dbReference type="OrthoDB" id="8281972at2"/>
<accession>A0A1X6ZBK1</accession>
<evidence type="ECO:0000313" key="3">
    <source>
        <dbReference type="EMBL" id="SLN46399.1"/>
    </source>
</evidence>
<dbReference type="GO" id="GO:0005524">
    <property type="term" value="F:ATP binding"/>
    <property type="evidence" value="ECO:0007669"/>
    <property type="project" value="TreeGrafter"/>
</dbReference>
<proteinExistence type="predicted"/>
<keyword evidence="4" id="KW-1185">Reference proteome</keyword>
<evidence type="ECO:0000259" key="2">
    <source>
        <dbReference type="Pfam" id="PF01656"/>
    </source>
</evidence>
<dbReference type="GO" id="GO:0016887">
    <property type="term" value="F:ATP hydrolysis activity"/>
    <property type="evidence" value="ECO:0007669"/>
    <property type="project" value="TreeGrafter"/>
</dbReference>
<dbReference type="InterPro" id="IPR050625">
    <property type="entry name" value="ParA/MinD_ATPase"/>
</dbReference>
<sequence length="478" mass="50160">MTIGFDPTTTSGAADPVRAGGAMRVLILSPNRTVAGRIAATLATDPNISARTHKGALSDLVLAGDMDWETLDFVVFHVEGDGTADMLALRWLRHGRGDALRLVAVVDDGADPARRDRIRAAGADEVLGLASLGRPERPADGRPRRLTLGATAADRAETDADGPAFPTEPAVGPTATPTEANDPATLETPVAITCEAPAALPDLSDVAAPEAAHACHEGAAVRINAATGDGRLTLFLRARGGAGATTLATNLALLLAARGTERVAIVDLDIQNGSAGVQMDLPDSAAFGALLREGRTPDAAFLDAAMVRHDGGVDVLPAPDVMAPLSALSPAQVDALVTALKARYDHVLIDMPQAMPDWIEPVLDRASRAVVVTDTAVPSVKRAQRLIRAIAEEHMTLSVEIVVNREARPLLLSEGQKEAARLLGQPLEHWVPEDPARARRAIDRGEPLVASAPRSRPSRALGRLAAALYPAPRRREGR</sequence>
<dbReference type="PANTHER" id="PTHR43384:SF13">
    <property type="entry name" value="SLR0110 PROTEIN"/>
    <property type="match status" value="1"/>
</dbReference>
<evidence type="ECO:0000256" key="1">
    <source>
        <dbReference type="SAM" id="MobiDB-lite"/>
    </source>
</evidence>
<reference evidence="3 4" key="1">
    <citation type="submission" date="2017-03" db="EMBL/GenBank/DDBJ databases">
        <authorList>
            <person name="Afonso C.L."/>
            <person name="Miller P.J."/>
            <person name="Scott M.A."/>
            <person name="Spackman E."/>
            <person name="Goraichik I."/>
            <person name="Dimitrov K.M."/>
            <person name="Suarez D.L."/>
            <person name="Swayne D.E."/>
        </authorList>
    </citation>
    <scope>NUCLEOTIDE SEQUENCE [LARGE SCALE GENOMIC DNA]</scope>
    <source>
        <strain evidence="3 4">CECT 8625</strain>
    </source>
</reference>
<dbReference type="GO" id="GO:0005829">
    <property type="term" value="C:cytosol"/>
    <property type="evidence" value="ECO:0007669"/>
    <property type="project" value="TreeGrafter"/>
</dbReference>
<evidence type="ECO:0000313" key="4">
    <source>
        <dbReference type="Proteomes" id="UP000193570"/>
    </source>
</evidence>
<protein>
    <submittedName>
        <fullName evidence="3">Septum site-determining protein MinD</fullName>
    </submittedName>
</protein>
<dbReference type="SUPFAM" id="SSF52540">
    <property type="entry name" value="P-loop containing nucleoside triphosphate hydrolases"/>
    <property type="match status" value="1"/>
</dbReference>
<dbReference type="Gene3D" id="3.40.50.300">
    <property type="entry name" value="P-loop containing nucleotide triphosphate hydrolases"/>
    <property type="match status" value="1"/>
</dbReference>
<dbReference type="AlphaFoldDB" id="A0A1X6ZBK1"/>
<feature type="domain" description="CobQ/CobB/MinD/ParA nucleotide binding" evidence="2">
    <location>
        <begin position="239"/>
        <end position="440"/>
    </location>
</feature>
<name>A0A1X6ZBK1_9RHOB</name>
<dbReference type="GO" id="GO:0051782">
    <property type="term" value="P:negative regulation of cell division"/>
    <property type="evidence" value="ECO:0007669"/>
    <property type="project" value="TreeGrafter"/>
</dbReference>
<dbReference type="PANTHER" id="PTHR43384">
    <property type="entry name" value="SEPTUM SITE-DETERMINING PROTEIN MIND HOMOLOG, CHLOROPLASTIC-RELATED"/>
    <property type="match status" value="1"/>
</dbReference>
<feature type="region of interest" description="Disordered" evidence="1">
    <location>
        <begin position="151"/>
        <end position="182"/>
    </location>
</feature>
<dbReference type="EMBL" id="FWFK01000004">
    <property type="protein sequence ID" value="SLN46399.1"/>
    <property type="molecule type" value="Genomic_DNA"/>
</dbReference>
<dbReference type="Proteomes" id="UP000193570">
    <property type="component" value="Unassembled WGS sequence"/>
</dbReference>
<dbReference type="InterPro" id="IPR027417">
    <property type="entry name" value="P-loop_NTPase"/>
</dbReference>
<dbReference type="RefSeq" id="WP_085791962.1">
    <property type="nucleotide sequence ID" value="NZ_FWFK01000004.1"/>
</dbReference>
<organism evidence="3 4">
    <name type="scientific">Roseivivax jejudonensis</name>
    <dbReference type="NCBI Taxonomy" id="1529041"/>
    <lineage>
        <taxon>Bacteria</taxon>
        <taxon>Pseudomonadati</taxon>
        <taxon>Pseudomonadota</taxon>
        <taxon>Alphaproteobacteria</taxon>
        <taxon>Rhodobacterales</taxon>
        <taxon>Roseobacteraceae</taxon>
        <taxon>Roseivivax</taxon>
    </lineage>
</organism>
<dbReference type="InterPro" id="IPR002586">
    <property type="entry name" value="CobQ/CobB/MinD/ParA_Nub-bd_dom"/>
</dbReference>
<dbReference type="GO" id="GO:0009898">
    <property type="term" value="C:cytoplasmic side of plasma membrane"/>
    <property type="evidence" value="ECO:0007669"/>
    <property type="project" value="TreeGrafter"/>
</dbReference>